<gene>
    <name evidence="10" type="ORF">SASPL_136346</name>
</gene>
<dbReference type="GO" id="GO:0006623">
    <property type="term" value="P:protein targeting to vacuole"/>
    <property type="evidence" value="ECO:0007669"/>
    <property type="project" value="TreeGrafter"/>
</dbReference>
<dbReference type="GO" id="GO:0030123">
    <property type="term" value="C:AP-3 adaptor complex"/>
    <property type="evidence" value="ECO:0007669"/>
    <property type="project" value="InterPro"/>
</dbReference>
<evidence type="ECO:0000256" key="7">
    <source>
        <dbReference type="PIRNR" id="PIRNR037092"/>
    </source>
</evidence>
<accession>A0A8X8WZP2</accession>
<evidence type="ECO:0000256" key="4">
    <source>
        <dbReference type="ARBA" id="ARBA00022737"/>
    </source>
</evidence>
<dbReference type="GO" id="GO:0005794">
    <property type="term" value="C:Golgi apparatus"/>
    <property type="evidence" value="ECO:0007669"/>
    <property type="project" value="UniProtKB-SubCell"/>
</dbReference>
<evidence type="ECO:0000256" key="8">
    <source>
        <dbReference type="SAM" id="MobiDB-lite"/>
    </source>
</evidence>
<dbReference type="GO" id="GO:0006896">
    <property type="term" value="P:Golgi to vacuole transport"/>
    <property type="evidence" value="ECO:0007669"/>
    <property type="project" value="TreeGrafter"/>
</dbReference>
<dbReference type="Proteomes" id="UP000298416">
    <property type="component" value="Unassembled WGS sequence"/>
</dbReference>
<comment type="similarity">
    <text evidence="2 7">Belongs to the adaptor complexes large subunit family.</text>
</comment>
<dbReference type="SUPFAM" id="SSF48371">
    <property type="entry name" value="ARM repeat"/>
    <property type="match status" value="1"/>
</dbReference>
<organism evidence="10">
    <name type="scientific">Salvia splendens</name>
    <name type="common">Scarlet sage</name>
    <dbReference type="NCBI Taxonomy" id="180675"/>
    <lineage>
        <taxon>Eukaryota</taxon>
        <taxon>Viridiplantae</taxon>
        <taxon>Streptophyta</taxon>
        <taxon>Embryophyta</taxon>
        <taxon>Tracheophyta</taxon>
        <taxon>Spermatophyta</taxon>
        <taxon>Magnoliopsida</taxon>
        <taxon>eudicotyledons</taxon>
        <taxon>Gunneridae</taxon>
        <taxon>Pentapetalae</taxon>
        <taxon>asterids</taxon>
        <taxon>lamiids</taxon>
        <taxon>Lamiales</taxon>
        <taxon>Lamiaceae</taxon>
        <taxon>Nepetoideae</taxon>
        <taxon>Mentheae</taxon>
        <taxon>Salviinae</taxon>
        <taxon>Salvia</taxon>
        <taxon>Salvia subgen. Calosphace</taxon>
        <taxon>core Calosphace</taxon>
    </lineage>
</organism>
<evidence type="ECO:0000313" key="10">
    <source>
        <dbReference type="EMBL" id="KAG6404106.1"/>
    </source>
</evidence>
<reference evidence="10" key="2">
    <citation type="submission" date="2020-08" db="EMBL/GenBank/DDBJ databases">
        <title>Plant Genome Project.</title>
        <authorList>
            <person name="Zhang R.-G."/>
        </authorList>
    </citation>
    <scope>NUCLEOTIDE SEQUENCE</scope>
    <source>
        <strain evidence="10">Huo1</strain>
        <tissue evidence="10">Leaf</tissue>
    </source>
</reference>
<feature type="region of interest" description="Disordered" evidence="8">
    <location>
        <begin position="821"/>
        <end position="928"/>
    </location>
</feature>
<comment type="caution">
    <text evidence="10">The sequence shown here is derived from an EMBL/GenBank/DDBJ whole genome shotgun (WGS) entry which is preliminary data.</text>
</comment>
<feature type="compositionally biased region" description="Basic residues" evidence="8">
    <location>
        <begin position="903"/>
        <end position="912"/>
    </location>
</feature>
<dbReference type="GO" id="GO:0010008">
    <property type="term" value="C:endosome membrane"/>
    <property type="evidence" value="ECO:0007669"/>
    <property type="project" value="TreeGrafter"/>
</dbReference>
<feature type="compositionally biased region" description="Basic and acidic residues" evidence="8">
    <location>
        <begin position="850"/>
        <end position="864"/>
    </location>
</feature>
<evidence type="ECO:0000256" key="3">
    <source>
        <dbReference type="ARBA" id="ARBA00022448"/>
    </source>
</evidence>
<comment type="function">
    <text evidence="7">Part of the AP-3 complex, an adaptor-related complex which seems to be clathrin-associated. The complex is associated with the Golgi region as well as more peripheral structures. It facilitates the budding of vesicles from the Golgi membrane and may be directly involved in trafficking to the vacuole. It also function in maintaining the identity of lytic vacuoles and in regulating the transition between storage and lytic vacuoles.</text>
</comment>
<evidence type="ECO:0000256" key="5">
    <source>
        <dbReference type="ARBA" id="ARBA00022927"/>
    </source>
</evidence>
<protein>
    <recommendedName>
        <fullName evidence="7">AP-3 complex subunit delta</fullName>
    </recommendedName>
</protein>
<dbReference type="InterPro" id="IPR002553">
    <property type="entry name" value="Clathrin/coatomer_adapt-like_N"/>
</dbReference>
<keyword evidence="5 7" id="KW-0653">Protein transport</keyword>
<dbReference type="PANTHER" id="PTHR22781:SF12">
    <property type="entry name" value="AP-3 COMPLEX SUBUNIT DELTA-1"/>
    <property type="match status" value="1"/>
</dbReference>
<feature type="region of interest" description="Disordered" evidence="8">
    <location>
        <begin position="735"/>
        <end position="757"/>
    </location>
</feature>
<dbReference type="InterPro" id="IPR016024">
    <property type="entry name" value="ARM-type_fold"/>
</dbReference>
<dbReference type="InterPro" id="IPR011989">
    <property type="entry name" value="ARM-like"/>
</dbReference>
<dbReference type="AlphaFoldDB" id="A0A8X8WZP2"/>
<dbReference type="PANTHER" id="PTHR22781">
    <property type="entry name" value="DELTA ADAPTIN-RELATED"/>
    <property type="match status" value="1"/>
</dbReference>
<keyword evidence="6" id="KW-0472">Membrane</keyword>
<comment type="subunit">
    <text evidence="7">Adaptor protein complex 3 (AP-3) is a heterotetramer.</text>
</comment>
<feature type="compositionally biased region" description="Basic residues" evidence="8">
    <location>
        <begin position="872"/>
        <end position="883"/>
    </location>
</feature>
<feature type="domain" description="Clathrin/coatomer adaptor adaptin-like N-terminal" evidence="9">
    <location>
        <begin position="34"/>
        <end position="508"/>
    </location>
</feature>
<sequence length="928" mass="102318">MTGPSLMDSLFQRSIDDLIKALRLTPPGTETAFVAKAIDEIRREIKSTDPHTKAAALQKLTYLHSLHGLDMSWAAFHSVELSSSSAHSHKRTAYLSAALAFNPATTDVILLLTHQLRKDLSSPNVHDVSLALSTLSSICNTDLARDLTPELFTLLSSSKVTVRKKAIATVLRVFECYPDAVRVCFKRVVENLENSDLGILSAVVGLFCELTENEPRSYLPLAPEFYKILVDCKNNWVLIKVLKIFAKLAPLEPRLGKRVVEPICEIMKTMGAKSLVFECVRTILTSLSEHDSAVKLAVSKVREFLSEDDPNLKYLGLQALAIVAQKDILAVVENKDLVVKALSDSDLNIRLEALRLVMCMVSEDNVMEICRILISHALKSDPEFCNEILGFILLTCGRNYYEVVFDFDWYVLFLGEMARVPHCQKGDEIATQLIDIGMRVKDARSQLVNVARELVIDPALLGNPFMHAVLSAAAWVSGEYIKLSRNPFEIMEALLQPRTSLLNPSVRAIYIHSAFKVLMFCVHSYLKLNGEESLIPSTLIDSELVSDVEVDDHNMIVTNGQAPSASSVTHHLTQESLLALVNLVEINLGPLAGSNEVEVLERSTNVLGLIKLIKPMLLGSLNDGEGDQTKGELKAPETVKLIFDSYSEDLGPVSVNAQEKVPIPNGLVLKENLDDLEEICGDMKLPLLTSFSLVRSQFAEASNSAEWQGKEESELSTESTSLLAEHRKRHGLYYLSPGNRVTTSNDYPPAHDPNDKAIDEDEDLAKLTEKSLVTGKKPSQSKPRPMVVKFDDGEVTTVATNRTEVKAGLISGAVNEVLLGDEATTSSSSRRKPPKSRRGTGDSNVSITESKSDASKIDQSEHSKAGLGGSKHNGHGKERRRRNSGKDKEHDRKDEHKSESVAHGKHRSRHRADKAVEAQAPVIPDFLL</sequence>
<keyword evidence="4" id="KW-0677">Repeat</keyword>
<comment type="subcellular location">
    <subcellularLocation>
        <location evidence="1">Endomembrane system</location>
    </subcellularLocation>
    <subcellularLocation>
        <location evidence="7">Golgi apparatus</location>
    </subcellularLocation>
</comment>
<feature type="compositionally biased region" description="Basic residues" evidence="8">
    <location>
        <begin position="829"/>
        <end position="838"/>
    </location>
</feature>
<reference evidence="10" key="1">
    <citation type="submission" date="2018-01" db="EMBL/GenBank/DDBJ databases">
        <authorList>
            <person name="Mao J.F."/>
        </authorList>
    </citation>
    <scope>NUCLEOTIDE SEQUENCE</scope>
    <source>
        <strain evidence="10">Huo1</strain>
        <tissue evidence="10">Leaf</tissue>
    </source>
</reference>
<dbReference type="InterPro" id="IPR017105">
    <property type="entry name" value="AP3_complex_dsu"/>
</dbReference>
<keyword evidence="3 7" id="KW-0813">Transport</keyword>
<keyword evidence="11" id="KW-1185">Reference proteome</keyword>
<dbReference type="OrthoDB" id="10264595at2759"/>
<evidence type="ECO:0000256" key="6">
    <source>
        <dbReference type="ARBA" id="ARBA00023136"/>
    </source>
</evidence>
<dbReference type="Pfam" id="PF01602">
    <property type="entry name" value="Adaptin_N"/>
    <property type="match status" value="1"/>
</dbReference>
<dbReference type="EMBL" id="PNBA02000013">
    <property type="protein sequence ID" value="KAG6404106.1"/>
    <property type="molecule type" value="Genomic_DNA"/>
</dbReference>
<keyword evidence="7" id="KW-0333">Golgi apparatus</keyword>
<feature type="compositionally biased region" description="Basic and acidic residues" evidence="8">
    <location>
        <begin position="884"/>
        <end position="902"/>
    </location>
</feature>
<name>A0A8X8WZP2_SALSN</name>
<dbReference type="Gene3D" id="1.25.10.10">
    <property type="entry name" value="Leucine-rich Repeat Variant"/>
    <property type="match status" value="1"/>
</dbReference>
<evidence type="ECO:0000313" key="11">
    <source>
        <dbReference type="Proteomes" id="UP000298416"/>
    </source>
</evidence>
<evidence type="ECO:0000259" key="9">
    <source>
        <dbReference type="Pfam" id="PF01602"/>
    </source>
</evidence>
<evidence type="ECO:0000256" key="2">
    <source>
        <dbReference type="ARBA" id="ARBA00006613"/>
    </source>
</evidence>
<proteinExistence type="inferred from homology"/>
<evidence type="ECO:0000256" key="1">
    <source>
        <dbReference type="ARBA" id="ARBA00004308"/>
    </source>
</evidence>
<dbReference type="PIRSF" id="PIRSF037092">
    <property type="entry name" value="AP3_complex_delta"/>
    <property type="match status" value="1"/>
</dbReference>